<evidence type="ECO:0000313" key="4">
    <source>
        <dbReference type="EMBL" id="KAK7001080.1"/>
    </source>
</evidence>
<dbReference type="InterPro" id="IPR045339">
    <property type="entry name" value="DUF6534"/>
</dbReference>
<feature type="compositionally biased region" description="Low complexity" evidence="1">
    <location>
        <begin position="282"/>
        <end position="296"/>
    </location>
</feature>
<evidence type="ECO:0000256" key="1">
    <source>
        <dbReference type="SAM" id="MobiDB-lite"/>
    </source>
</evidence>
<feature type="transmembrane region" description="Helical" evidence="2">
    <location>
        <begin position="138"/>
        <end position="161"/>
    </location>
</feature>
<feature type="domain" description="DUF6534" evidence="3">
    <location>
        <begin position="179"/>
        <end position="273"/>
    </location>
</feature>
<feature type="transmembrane region" description="Helical" evidence="2">
    <location>
        <begin position="20"/>
        <end position="45"/>
    </location>
</feature>
<evidence type="ECO:0000259" key="3">
    <source>
        <dbReference type="Pfam" id="PF20152"/>
    </source>
</evidence>
<accession>A0AAW0A4M6</accession>
<proteinExistence type="predicted"/>
<dbReference type="EMBL" id="JAWWNJ010000084">
    <property type="protein sequence ID" value="KAK7001080.1"/>
    <property type="molecule type" value="Genomic_DNA"/>
</dbReference>
<sequence>MSSLPLEGNVLPALSRDDPLFGLIYYVIGGWFIGSSLVLLLEGLLIAQVSNYYSWYQEDSLQMKLAVAFLFLLTVLKSIQSFAITWINSILYMRDPAGTIALNKAWHQIVNIPLGSFIGLFVQSYYAYRLYKLSKRWFYVAPLIAVMILGFVTAVITASVIAKSGKSSDWFAIHLSSTFATDVLITGASMFFLIKARQKALSHTRKLISGIIKVCCQTALPATTATLLQLVCSRIGGKTLKPQATNAIILVLLDSVPIIYANCMLYILNTRRSLRSAETSAGIGNSNTGNNPPSGTRSRGGGASQWRSGASPVELSSLGGVQVHRQIETTGAESGPAILYILLQIHLLYSRILYNHTEKNTCTL</sequence>
<feature type="transmembrane region" description="Helical" evidence="2">
    <location>
        <begin position="105"/>
        <end position="126"/>
    </location>
</feature>
<name>A0AAW0A4M6_9AGAR</name>
<gene>
    <name evidence="4" type="ORF">R3P38DRAFT_3217202</name>
</gene>
<evidence type="ECO:0000256" key="2">
    <source>
        <dbReference type="SAM" id="Phobius"/>
    </source>
</evidence>
<dbReference type="Pfam" id="PF20152">
    <property type="entry name" value="DUF6534"/>
    <property type="match status" value="1"/>
</dbReference>
<reference evidence="4 5" key="1">
    <citation type="journal article" date="2024" name="J Genomics">
        <title>Draft genome sequencing and assembly of Favolaschia claudopus CIRM-BRFM 2984 isolated from oak limbs.</title>
        <authorList>
            <person name="Navarro D."/>
            <person name="Drula E."/>
            <person name="Chaduli D."/>
            <person name="Cazenave R."/>
            <person name="Ahrendt S."/>
            <person name="Wang J."/>
            <person name="Lipzen A."/>
            <person name="Daum C."/>
            <person name="Barry K."/>
            <person name="Grigoriev I.V."/>
            <person name="Favel A."/>
            <person name="Rosso M.N."/>
            <person name="Martin F."/>
        </authorList>
    </citation>
    <scope>NUCLEOTIDE SEQUENCE [LARGE SCALE GENOMIC DNA]</scope>
    <source>
        <strain evidence="4 5">CIRM-BRFM 2984</strain>
    </source>
</reference>
<evidence type="ECO:0000313" key="5">
    <source>
        <dbReference type="Proteomes" id="UP001362999"/>
    </source>
</evidence>
<dbReference type="AlphaFoldDB" id="A0AAW0A4M6"/>
<keyword evidence="2" id="KW-0472">Membrane</keyword>
<feature type="transmembrane region" description="Helical" evidence="2">
    <location>
        <begin position="173"/>
        <end position="194"/>
    </location>
</feature>
<protein>
    <recommendedName>
        <fullName evidence="3">DUF6534 domain-containing protein</fullName>
    </recommendedName>
</protein>
<feature type="transmembrane region" description="Helical" evidence="2">
    <location>
        <begin position="214"/>
        <end position="236"/>
    </location>
</feature>
<keyword evidence="2" id="KW-0812">Transmembrane</keyword>
<feature type="region of interest" description="Disordered" evidence="1">
    <location>
        <begin position="279"/>
        <end position="310"/>
    </location>
</feature>
<keyword evidence="2" id="KW-1133">Transmembrane helix</keyword>
<dbReference type="PANTHER" id="PTHR40465">
    <property type="entry name" value="CHROMOSOME 1, WHOLE GENOME SHOTGUN SEQUENCE"/>
    <property type="match status" value="1"/>
</dbReference>
<dbReference type="PANTHER" id="PTHR40465:SF1">
    <property type="entry name" value="DUF6534 DOMAIN-CONTAINING PROTEIN"/>
    <property type="match status" value="1"/>
</dbReference>
<dbReference type="Proteomes" id="UP001362999">
    <property type="component" value="Unassembled WGS sequence"/>
</dbReference>
<feature type="transmembrane region" description="Helical" evidence="2">
    <location>
        <begin position="65"/>
        <end position="93"/>
    </location>
</feature>
<comment type="caution">
    <text evidence="4">The sequence shown here is derived from an EMBL/GenBank/DDBJ whole genome shotgun (WGS) entry which is preliminary data.</text>
</comment>
<keyword evidence="5" id="KW-1185">Reference proteome</keyword>
<feature type="transmembrane region" description="Helical" evidence="2">
    <location>
        <begin position="248"/>
        <end position="268"/>
    </location>
</feature>
<organism evidence="4 5">
    <name type="scientific">Favolaschia claudopus</name>
    <dbReference type="NCBI Taxonomy" id="2862362"/>
    <lineage>
        <taxon>Eukaryota</taxon>
        <taxon>Fungi</taxon>
        <taxon>Dikarya</taxon>
        <taxon>Basidiomycota</taxon>
        <taxon>Agaricomycotina</taxon>
        <taxon>Agaricomycetes</taxon>
        <taxon>Agaricomycetidae</taxon>
        <taxon>Agaricales</taxon>
        <taxon>Marasmiineae</taxon>
        <taxon>Mycenaceae</taxon>
        <taxon>Favolaschia</taxon>
    </lineage>
</organism>